<keyword evidence="2" id="KW-0732">Signal</keyword>
<evidence type="ECO:0000256" key="2">
    <source>
        <dbReference type="SAM" id="SignalP"/>
    </source>
</evidence>
<dbReference type="RefSeq" id="WP_073023410.1">
    <property type="nucleotide sequence ID" value="NZ_FQZS01000003.1"/>
</dbReference>
<feature type="chain" id="PRO_5009915851" description="DUF8173 domain-containing protein" evidence="2">
    <location>
        <begin position="23"/>
        <end position="292"/>
    </location>
</feature>
<feature type="transmembrane region" description="Helical" evidence="1">
    <location>
        <begin position="265"/>
        <end position="284"/>
    </location>
</feature>
<organism evidence="4 5">
    <name type="scientific">Lutispora thermophila DSM 19022</name>
    <dbReference type="NCBI Taxonomy" id="1122184"/>
    <lineage>
        <taxon>Bacteria</taxon>
        <taxon>Bacillati</taxon>
        <taxon>Bacillota</taxon>
        <taxon>Clostridia</taxon>
        <taxon>Lutisporales</taxon>
        <taxon>Lutisporaceae</taxon>
        <taxon>Lutispora</taxon>
    </lineage>
</organism>
<name>A0A1M6ATF9_9FIRM</name>
<feature type="transmembrane region" description="Helical" evidence="1">
    <location>
        <begin position="135"/>
        <end position="160"/>
    </location>
</feature>
<dbReference type="Pfam" id="PF26514">
    <property type="entry name" value="DUF8173"/>
    <property type="match status" value="1"/>
</dbReference>
<keyword evidence="5" id="KW-1185">Reference proteome</keyword>
<dbReference type="STRING" id="1122184.SAMN02745176_00107"/>
<accession>A0A1M6ATF9</accession>
<dbReference type="EMBL" id="FQZS01000003">
    <property type="protein sequence ID" value="SHI39804.1"/>
    <property type="molecule type" value="Genomic_DNA"/>
</dbReference>
<keyword evidence="1" id="KW-0472">Membrane</keyword>
<evidence type="ECO:0000313" key="4">
    <source>
        <dbReference type="EMBL" id="SHI39804.1"/>
    </source>
</evidence>
<dbReference type="AlphaFoldDB" id="A0A1M6ATF9"/>
<feature type="transmembrane region" description="Helical" evidence="1">
    <location>
        <begin position="180"/>
        <end position="203"/>
    </location>
</feature>
<evidence type="ECO:0000259" key="3">
    <source>
        <dbReference type="Pfam" id="PF26514"/>
    </source>
</evidence>
<dbReference type="Proteomes" id="UP000184442">
    <property type="component" value="Unassembled WGS sequence"/>
</dbReference>
<keyword evidence="1" id="KW-0812">Transmembrane</keyword>
<feature type="domain" description="DUF8173" evidence="3">
    <location>
        <begin position="141"/>
        <end position="281"/>
    </location>
</feature>
<gene>
    <name evidence="4" type="ORF">SAMN02745176_00107</name>
</gene>
<evidence type="ECO:0000313" key="5">
    <source>
        <dbReference type="Proteomes" id="UP000184442"/>
    </source>
</evidence>
<dbReference type="InterPro" id="IPR058486">
    <property type="entry name" value="DUF8173"/>
</dbReference>
<feature type="transmembrane region" description="Helical" evidence="1">
    <location>
        <begin position="241"/>
        <end position="259"/>
    </location>
</feature>
<evidence type="ECO:0000256" key="1">
    <source>
        <dbReference type="SAM" id="Phobius"/>
    </source>
</evidence>
<feature type="transmembrane region" description="Helical" evidence="1">
    <location>
        <begin position="209"/>
        <end position="229"/>
    </location>
</feature>
<sequence length="292" mass="31000">MKRKYILIAMLIVTILITAAFSANDGNSGTFAIGEDLRVKEDETIDDSINVFFGDVVIDGRVDGDVAVIFGDVVIKGSVDGNVVAVFGDISVGDQGIVKGSAAAVMGKVKRSPGSIIEGEIASVEGPFNVGRADILPLMAVSSIISLVIFYGLSAVLLVIMPDRMSYMSQSTSFKIWRRFGIGIAAYLLFIPAIVVLAITIIGLFLIPFFIAGFLITAFIGMTALKITLGRRITGSLEGRGAPYIYLLVGSILISVLPFVPVVGWLVYLFAASVGLGVVLDTRFGKPKARVI</sequence>
<reference evidence="4 5" key="1">
    <citation type="submission" date="2016-11" db="EMBL/GenBank/DDBJ databases">
        <authorList>
            <person name="Jaros S."/>
            <person name="Januszkiewicz K."/>
            <person name="Wedrychowicz H."/>
        </authorList>
    </citation>
    <scope>NUCLEOTIDE SEQUENCE [LARGE SCALE GENOMIC DNA]</scope>
    <source>
        <strain evidence="4 5">DSM 19022</strain>
    </source>
</reference>
<feature type="signal peptide" evidence="2">
    <location>
        <begin position="1"/>
        <end position="22"/>
    </location>
</feature>
<keyword evidence="1" id="KW-1133">Transmembrane helix</keyword>
<proteinExistence type="predicted"/>
<protein>
    <recommendedName>
        <fullName evidence="3">DUF8173 domain-containing protein</fullName>
    </recommendedName>
</protein>